<feature type="transmembrane region" description="Helical" evidence="1">
    <location>
        <begin position="364"/>
        <end position="382"/>
    </location>
</feature>
<dbReference type="PANTHER" id="PTHR11161:SF0">
    <property type="entry name" value="O-ACYLTRANSFERASE LIKE PROTEIN"/>
    <property type="match status" value="1"/>
</dbReference>
<accession>A0AB39Z438</accession>
<feature type="transmembrane region" description="Helical" evidence="1">
    <location>
        <begin position="530"/>
        <end position="554"/>
    </location>
</feature>
<sequence>MAVAHIKMVFKQSSCSSSSLFIRVILIPILILGIGLPAVNGYSSKDLLTWMQASNFGYQVLQQALNDNQSSSVSEASCLAEVRLLLKGAEAKSLPALRVLDAWGKFPQGLLYGHFMDMGNYESCLSLDLSKSLGSSITINTGAKYCLSHLQFESLLLQSVGADALTLSIGTCIPSSCSAAQLNRWLHGHLQDMFGQNSTGATLVQEKDCSLNHENPMGGLDWFAVSILILLCTLVLLATILDYAEGPSKLLGSFSLRKNLPQLLKTSSTHSPRVIPCLNGIRCLTIIWIILGHGYMYLLLAPNINAYDIVAWAQTPFSMVIQSGSTSVDTFFLLSGLLLVLTTLREMDRTKGRLNVPLMYLHRFVRLTPVLAVAVLIFMTLFPRLDSGPLWKQFTSSSELCSETWWATLLYVQNYAAPGKMCLGHSWYLAVDMQLYIISPLLLIALYNWGKKAFGGIVLLIMLLFGCVFSIVMLRDLRVFDRHGNLGEDSSEMRLIYYTTHARATPWLIGLLFGYFLHHQSGQESRLPKWLALVLWILSLSLLATVIFAVYPYTQDGVGDISPLNGAFYLCCSRIAWPLALCWIIWACQNGLAPIINDLLSWTFWQPLSKLSYCLYIWHLLVETVHIGRIKTSLHFSDYDAILRFWSDFGITMFVSLFMHLFVEVPLGRLEMELLRKRQKIEANPKIPPVETSTELVEEITATSISRQNLVNP</sequence>
<keyword evidence="1" id="KW-1133">Transmembrane helix</keyword>
<evidence type="ECO:0000313" key="4">
    <source>
        <dbReference type="RefSeq" id="XP_016928103.4"/>
    </source>
</evidence>
<feature type="transmembrane region" description="Helical" evidence="1">
    <location>
        <begin position="495"/>
        <end position="518"/>
    </location>
</feature>
<dbReference type="Proteomes" id="UP001652628">
    <property type="component" value="Chromosome 2L"/>
</dbReference>
<feature type="transmembrane region" description="Helical" evidence="1">
    <location>
        <begin position="320"/>
        <end position="344"/>
    </location>
</feature>
<dbReference type="RefSeq" id="XP_016928103.4">
    <property type="nucleotide sequence ID" value="XM_017072614.4"/>
</dbReference>
<dbReference type="SMART" id="SM00703">
    <property type="entry name" value="NRF"/>
    <property type="match status" value="1"/>
</dbReference>
<evidence type="ECO:0000256" key="1">
    <source>
        <dbReference type="SAM" id="Phobius"/>
    </source>
</evidence>
<feature type="transmembrane region" description="Helical" evidence="1">
    <location>
        <begin position="599"/>
        <end position="621"/>
    </location>
</feature>
<dbReference type="PANTHER" id="PTHR11161">
    <property type="entry name" value="O-ACYLTRANSFERASE"/>
    <property type="match status" value="1"/>
</dbReference>
<feature type="transmembrane region" description="Helical" evidence="1">
    <location>
        <begin position="222"/>
        <end position="244"/>
    </location>
</feature>
<feature type="transmembrane region" description="Helical" evidence="1">
    <location>
        <begin position="566"/>
        <end position="587"/>
    </location>
</feature>
<evidence type="ECO:0000259" key="2">
    <source>
        <dbReference type="SMART" id="SM00703"/>
    </source>
</evidence>
<dbReference type="GeneID" id="108008706"/>
<keyword evidence="3" id="KW-1185">Reference proteome</keyword>
<feature type="transmembrane region" description="Helical" evidence="1">
    <location>
        <begin position="454"/>
        <end position="475"/>
    </location>
</feature>
<dbReference type="Pfam" id="PF20146">
    <property type="entry name" value="NRF"/>
    <property type="match status" value="1"/>
</dbReference>
<feature type="transmembrane region" description="Helical" evidence="1">
    <location>
        <begin position="641"/>
        <end position="663"/>
    </location>
</feature>
<dbReference type="InterPro" id="IPR052728">
    <property type="entry name" value="O2_lipid_transport_reg"/>
</dbReference>
<gene>
    <name evidence="4" type="primary">LOC108008706</name>
</gene>
<dbReference type="InterPro" id="IPR006621">
    <property type="entry name" value="Nose-resist-to-fluoxetine_N"/>
</dbReference>
<reference evidence="4" key="1">
    <citation type="submission" date="2025-08" db="UniProtKB">
        <authorList>
            <consortium name="RefSeq"/>
        </authorList>
    </citation>
    <scope>IDENTIFICATION</scope>
</reference>
<dbReference type="GO" id="GO:0016747">
    <property type="term" value="F:acyltransferase activity, transferring groups other than amino-acyl groups"/>
    <property type="evidence" value="ECO:0007669"/>
    <property type="project" value="InterPro"/>
</dbReference>
<protein>
    <submittedName>
        <fullName evidence="4">Nose resistant to fluoxetine protein 6</fullName>
    </submittedName>
</protein>
<dbReference type="AlphaFoldDB" id="A0AB39Z438"/>
<keyword evidence="1" id="KW-0472">Membrane</keyword>
<name>A0AB39Z438_DROSZ</name>
<feature type="transmembrane region" description="Helical" evidence="1">
    <location>
        <begin position="281"/>
        <end position="300"/>
    </location>
</feature>
<evidence type="ECO:0000313" key="3">
    <source>
        <dbReference type="Proteomes" id="UP001652628"/>
    </source>
</evidence>
<organism evidence="3 4">
    <name type="scientific">Drosophila suzukii</name>
    <name type="common">Spotted-wing drosophila fruit fly</name>
    <dbReference type="NCBI Taxonomy" id="28584"/>
    <lineage>
        <taxon>Eukaryota</taxon>
        <taxon>Metazoa</taxon>
        <taxon>Ecdysozoa</taxon>
        <taxon>Arthropoda</taxon>
        <taxon>Hexapoda</taxon>
        <taxon>Insecta</taxon>
        <taxon>Pterygota</taxon>
        <taxon>Neoptera</taxon>
        <taxon>Endopterygota</taxon>
        <taxon>Diptera</taxon>
        <taxon>Brachycera</taxon>
        <taxon>Muscomorpha</taxon>
        <taxon>Ephydroidea</taxon>
        <taxon>Drosophilidae</taxon>
        <taxon>Drosophila</taxon>
        <taxon>Sophophora</taxon>
    </lineage>
</organism>
<feature type="transmembrane region" description="Helical" evidence="1">
    <location>
        <begin position="20"/>
        <end position="39"/>
    </location>
</feature>
<dbReference type="InterPro" id="IPR002656">
    <property type="entry name" value="Acyl_transf_3_dom"/>
</dbReference>
<feature type="transmembrane region" description="Helical" evidence="1">
    <location>
        <begin position="427"/>
        <end position="447"/>
    </location>
</feature>
<proteinExistence type="predicted"/>
<feature type="domain" description="Nose resistant-to-fluoxetine protein N-terminal" evidence="2">
    <location>
        <begin position="75"/>
        <end position="206"/>
    </location>
</feature>
<dbReference type="Pfam" id="PF01757">
    <property type="entry name" value="Acyl_transf_3"/>
    <property type="match status" value="1"/>
</dbReference>
<keyword evidence="1" id="KW-0812">Transmembrane</keyword>